<comment type="similarity">
    <text evidence="1 5">Belongs to the eukaryotic ribosomal protein eL32 family.</text>
</comment>
<evidence type="ECO:0000256" key="5">
    <source>
        <dbReference type="HAMAP-Rule" id="MF_00810"/>
    </source>
</evidence>
<dbReference type="GO" id="GO:0003735">
    <property type="term" value="F:structural constituent of ribosome"/>
    <property type="evidence" value="ECO:0007669"/>
    <property type="project" value="InterPro"/>
</dbReference>
<dbReference type="AlphaFoldDB" id="G0ECG2"/>
<dbReference type="InterPro" id="IPR001515">
    <property type="entry name" value="Ribosomal_eL32"/>
</dbReference>
<dbReference type="InterPro" id="IPR036351">
    <property type="entry name" value="Ribosomal_eL32_sf"/>
</dbReference>
<protein>
    <recommendedName>
        <fullName evidence="4 5">Large ribosomal subunit protein eL32</fullName>
    </recommendedName>
</protein>
<dbReference type="PANTHER" id="PTHR23413">
    <property type="entry name" value="60S RIBOSOMAL PROTEIN L32 AND DNA-DIRECTED RNA POLYMERASE II, SUBUNIT N"/>
    <property type="match status" value="1"/>
</dbReference>
<keyword evidence="7" id="KW-1185">Reference proteome</keyword>
<name>G0ECG2_PYRF1</name>
<dbReference type="GO" id="GO:0006412">
    <property type="term" value="P:translation"/>
    <property type="evidence" value="ECO:0007669"/>
    <property type="project" value="UniProtKB-UniRule"/>
</dbReference>
<keyword evidence="3 5" id="KW-0687">Ribonucleoprotein</keyword>
<dbReference type="CDD" id="cd00513">
    <property type="entry name" value="Ribosomal_L32_L32e"/>
    <property type="match status" value="1"/>
</dbReference>
<evidence type="ECO:0000256" key="3">
    <source>
        <dbReference type="ARBA" id="ARBA00023274"/>
    </source>
</evidence>
<organism evidence="6 7">
    <name type="scientific">Pyrolobus fumarii (strain DSM 11204 / 1A)</name>
    <dbReference type="NCBI Taxonomy" id="694429"/>
    <lineage>
        <taxon>Archaea</taxon>
        <taxon>Thermoproteota</taxon>
        <taxon>Thermoprotei</taxon>
        <taxon>Desulfurococcales</taxon>
        <taxon>Pyrodictiaceae</taxon>
        <taxon>Pyrolobus</taxon>
    </lineage>
</organism>
<evidence type="ECO:0000256" key="1">
    <source>
        <dbReference type="ARBA" id="ARBA00008431"/>
    </source>
</evidence>
<gene>
    <name evidence="5" type="primary">rpl32e</name>
    <name evidence="6" type="ordered locus">Pyrfu_1676</name>
</gene>
<proteinExistence type="inferred from homology"/>
<dbReference type="InParanoid" id="G0ECG2"/>
<reference evidence="6 7" key="1">
    <citation type="journal article" date="2011" name="Stand. Genomic Sci.">
        <title>Complete genome sequence of the hyperthermophilic chemolithoautotroph Pyrolobus fumarii type strain (1A).</title>
        <authorList>
            <person name="Anderson I."/>
            <person name="Goker M."/>
            <person name="Nolan M."/>
            <person name="Lucas S."/>
            <person name="Hammon N."/>
            <person name="Deshpande S."/>
            <person name="Cheng J.F."/>
            <person name="Tapia R."/>
            <person name="Han C."/>
            <person name="Goodwin L."/>
            <person name="Pitluck S."/>
            <person name="Huntemann M."/>
            <person name="Liolios K."/>
            <person name="Ivanova N."/>
            <person name="Pagani I."/>
            <person name="Mavromatis K."/>
            <person name="Ovchinikova G."/>
            <person name="Pati A."/>
            <person name="Chen A."/>
            <person name="Palaniappan K."/>
            <person name="Land M."/>
            <person name="Hauser L."/>
            <person name="Brambilla E.M."/>
            <person name="Huber H."/>
            <person name="Yasawong M."/>
            <person name="Rohde M."/>
            <person name="Spring S."/>
            <person name="Abt B."/>
            <person name="Sikorski J."/>
            <person name="Wirth R."/>
            <person name="Detter J.C."/>
            <person name="Woyke T."/>
            <person name="Bristow J."/>
            <person name="Eisen J.A."/>
            <person name="Markowitz V."/>
            <person name="Hugenholtz P."/>
            <person name="Kyrpides N.C."/>
            <person name="Klenk H.P."/>
            <person name="Lapidus A."/>
        </authorList>
    </citation>
    <scope>NUCLEOTIDE SEQUENCE [LARGE SCALE GENOMIC DNA]</scope>
    <source>
        <strain evidence="7">DSM 11204 / 1A</strain>
    </source>
</reference>
<keyword evidence="2 5" id="KW-0689">Ribosomal protein</keyword>
<dbReference type="Pfam" id="PF01655">
    <property type="entry name" value="Ribosomal_L32e"/>
    <property type="match status" value="1"/>
</dbReference>
<evidence type="ECO:0000256" key="4">
    <source>
        <dbReference type="ARBA" id="ARBA00035229"/>
    </source>
</evidence>
<dbReference type="Proteomes" id="UP000001037">
    <property type="component" value="Chromosome"/>
</dbReference>
<dbReference type="KEGG" id="pfm:Pyrfu_1676"/>
<dbReference type="eggNOG" id="arCOG00781">
    <property type="taxonomic scope" value="Archaea"/>
</dbReference>
<evidence type="ECO:0000256" key="2">
    <source>
        <dbReference type="ARBA" id="ARBA00022980"/>
    </source>
</evidence>
<dbReference type="FunCoup" id="G0ECG2">
    <property type="interactions" value="198"/>
</dbReference>
<evidence type="ECO:0000313" key="7">
    <source>
        <dbReference type="Proteomes" id="UP000001037"/>
    </source>
</evidence>
<dbReference type="HAMAP" id="MF_00810">
    <property type="entry name" value="Ribosomal_eL32"/>
    <property type="match status" value="1"/>
</dbReference>
<dbReference type="PROSITE" id="PS00580">
    <property type="entry name" value="RIBOSOMAL_L32E"/>
    <property type="match status" value="1"/>
</dbReference>
<dbReference type="HOGENOM" id="CLU_071479_3_0_2"/>
<dbReference type="GO" id="GO:0022625">
    <property type="term" value="C:cytosolic large ribosomal subunit"/>
    <property type="evidence" value="ECO:0007669"/>
    <property type="project" value="TreeGrafter"/>
</dbReference>
<dbReference type="SUPFAM" id="SSF52042">
    <property type="entry name" value="Ribosomal protein L32e"/>
    <property type="match status" value="1"/>
</dbReference>
<dbReference type="InterPro" id="IPR023654">
    <property type="entry name" value="Ribosomal_eL32_arc"/>
</dbReference>
<dbReference type="PANTHER" id="PTHR23413:SF1">
    <property type="entry name" value="RIBOSOMAL PROTEIN L32"/>
    <property type="match status" value="1"/>
</dbReference>
<evidence type="ECO:0000313" key="6">
    <source>
        <dbReference type="EMBL" id="AEM39532.1"/>
    </source>
</evidence>
<dbReference type="STRING" id="694429.Pyrfu_1676"/>
<accession>G0ECG2</accession>
<dbReference type="InterPro" id="IPR018263">
    <property type="entry name" value="Ribosomal_eL32_CS"/>
</dbReference>
<dbReference type="NCBIfam" id="NF006332">
    <property type="entry name" value="PRK08562.1"/>
    <property type="match status" value="1"/>
</dbReference>
<dbReference type="SMART" id="SM01393">
    <property type="entry name" value="Ribosomal_L32e"/>
    <property type="match status" value="1"/>
</dbReference>
<sequence>MSEAELRKQIEELMRKREEILRAKRSGPLARMVELRKRLKSKKPLFLRHQWWKFWKFYHQWAWRKPKGIDNKMRLRLKGYPPIVEVGYGSPAAVRGLHPTGLEPAIVHNVKELDSLDPSRHIIYVAHTVGLRKKLQIVEEARKRGFRVANA</sequence>
<dbReference type="EMBL" id="CP002838">
    <property type="protein sequence ID" value="AEM39532.1"/>
    <property type="molecule type" value="Genomic_DNA"/>
</dbReference>